<dbReference type="GO" id="GO:0016757">
    <property type="term" value="F:glycosyltransferase activity"/>
    <property type="evidence" value="ECO:0007669"/>
    <property type="project" value="InterPro"/>
</dbReference>
<accession>A0A0E3YB73</accession>
<dbReference type="PANTHER" id="PTHR12526">
    <property type="entry name" value="GLYCOSYLTRANSFERASE"/>
    <property type="match status" value="1"/>
</dbReference>
<dbReference type="HOGENOM" id="CLU_009583_11_7_4"/>
<feature type="domain" description="Glycosyl transferase family 1" evidence="1">
    <location>
        <begin position="208"/>
        <end position="383"/>
    </location>
</feature>
<dbReference type="PATRIC" id="fig|573737.6.peg.1492"/>
<organism evidence="2 3">
    <name type="scientific">Pandoraea oxalativorans</name>
    <dbReference type="NCBI Taxonomy" id="573737"/>
    <lineage>
        <taxon>Bacteria</taxon>
        <taxon>Pseudomonadati</taxon>
        <taxon>Pseudomonadota</taxon>
        <taxon>Betaproteobacteria</taxon>
        <taxon>Burkholderiales</taxon>
        <taxon>Burkholderiaceae</taxon>
        <taxon>Pandoraea</taxon>
    </lineage>
</organism>
<gene>
    <name evidence="2" type="ORF">MB84_03565</name>
</gene>
<dbReference type="PANTHER" id="PTHR12526:SF609">
    <property type="entry name" value="LIPOPOLYSACCHARIDE BIOSYNTHESIS PROTEIN"/>
    <property type="match status" value="1"/>
</dbReference>
<dbReference type="OrthoDB" id="9787293at2"/>
<dbReference type="AlphaFoldDB" id="A0A0E3YB73"/>
<dbReference type="SUPFAM" id="SSF53756">
    <property type="entry name" value="UDP-Glycosyltransferase/glycogen phosphorylase"/>
    <property type="match status" value="1"/>
</dbReference>
<evidence type="ECO:0000313" key="3">
    <source>
        <dbReference type="Proteomes" id="UP000035050"/>
    </source>
</evidence>
<evidence type="ECO:0000313" key="2">
    <source>
        <dbReference type="EMBL" id="AKC68737.1"/>
    </source>
</evidence>
<dbReference type="Pfam" id="PF00534">
    <property type="entry name" value="Glycos_transf_1"/>
    <property type="match status" value="1"/>
</dbReference>
<dbReference type="Proteomes" id="UP000035050">
    <property type="component" value="Chromosome"/>
</dbReference>
<reference evidence="2" key="1">
    <citation type="submission" date="2016-06" db="EMBL/GenBank/DDBJ databases">
        <title>Pandoraea oxalativorans DSM 23570 Genome Sequencing.</title>
        <authorList>
            <person name="Ee R."/>
            <person name="Lim Y.-L."/>
            <person name="Yong D."/>
            <person name="Yin W.-F."/>
            <person name="Chan K.-G."/>
        </authorList>
    </citation>
    <scope>NUCLEOTIDE SEQUENCE</scope>
    <source>
        <strain evidence="2">DSM 23570</strain>
    </source>
</reference>
<name>A0A0E3YB73_9BURK</name>
<evidence type="ECO:0000259" key="1">
    <source>
        <dbReference type="Pfam" id="PF00534"/>
    </source>
</evidence>
<dbReference type="CDD" id="cd03794">
    <property type="entry name" value="GT4_WbuB-like"/>
    <property type="match status" value="1"/>
</dbReference>
<proteinExistence type="predicted"/>
<dbReference type="Gene3D" id="3.40.50.2000">
    <property type="entry name" value="Glycogen Phosphorylase B"/>
    <property type="match status" value="1"/>
</dbReference>
<dbReference type="RefSeq" id="WP_046290124.1">
    <property type="nucleotide sequence ID" value="NZ_CP011253.3"/>
</dbReference>
<protein>
    <recommendedName>
        <fullName evidence="1">Glycosyl transferase family 1 domain-containing protein</fullName>
    </recommendedName>
</protein>
<sequence length="399" mass="44349">MRVLILCTKFSTVESDGWLTNDLAAAYASAKHDVTVVCVDWSGQSHSQVLAMYGNVRVINTPIDLSAVRRLPASLQKMYKWFWASRAAIPYVDQHLAVEPYDLFVGFSPASTAFWVQRHLLKRLKPKRKYMVLWDFFPRYHHELGLIPAGPIFRIAKCMETLAIKQFDTVGVMSPANIPYFWKETPTFAGQVEVLPLWGPQALASEGDRKEIRGRYGLPQDAVVAIFGGQLIPGRGIELLLRLAEASSESCPGVIFAIAGSGPLEGYLKARLTEPALSNVRYLGKIPRDEYLTFLTACDIGVVFNSGTVSVPTFPSKSIDYFRAGLPILGAVEAATDYSEILENDIHGGYSSVTTQFERIQENLAKLCASESHRRELGENGRKYFQAKMTAPQIVAQIH</sequence>
<dbReference type="EMBL" id="CP011253">
    <property type="protein sequence ID" value="AKC68737.1"/>
    <property type="molecule type" value="Genomic_DNA"/>
</dbReference>
<dbReference type="KEGG" id="pox:MB84_03565"/>
<keyword evidence="3" id="KW-1185">Reference proteome</keyword>
<dbReference type="InterPro" id="IPR001296">
    <property type="entry name" value="Glyco_trans_1"/>
</dbReference>